<dbReference type="EMBL" id="AHBW01000059">
    <property type="protein sequence ID" value="EHK81013.1"/>
    <property type="molecule type" value="Genomic_DNA"/>
</dbReference>
<reference evidence="2 3" key="1">
    <citation type="submission" date="2011-12" db="EMBL/GenBank/DDBJ databases">
        <authorList>
            <person name="Kriszt B."/>
            <person name="Tancsics A."/>
            <person name="Cserhati M."/>
            <person name="Toth A."/>
            <person name="Nagy I."/>
            <person name="Horvath B."/>
            <person name="Tamura T."/>
            <person name="Kukolya J."/>
            <person name="Szoboszlay S."/>
        </authorList>
    </citation>
    <scope>NUCLEOTIDE SEQUENCE [LARGE SCALE GENOMIC DNA]</scope>
    <source>
        <strain evidence="2 3">AK37</strain>
    </source>
</reference>
<sequence length="71" mass="7952">MFRRRFWVSLILSVPVVAFSHMVADLLGYPMPDFPGAMWIPPVLGTVIFVYGGTPFLTGGWAELRSRRPGI</sequence>
<feature type="transmembrane region" description="Helical" evidence="1">
    <location>
        <begin position="38"/>
        <end position="58"/>
    </location>
</feature>
<keyword evidence="1" id="KW-0472">Membrane</keyword>
<name>H0JXA2_9NOCA</name>
<keyword evidence="1" id="KW-0812">Transmembrane</keyword>
<protein>
    <submittedName>
        <fullName evidence="2">Copper-exporting ATPase</fullName>
    </submittedName>
</protein>
<comment type="caution">
    <text evidence="2">The sequence shown here is derived from an EMBL/GenBank/DDBJ whole genome shotgun (WGS) entry which is preliminary data.</text>
</comment>
<proteinExistence type="predicted"/>
<dbReference type="PATRIC" id="fig|1114960.4.peg.4466"/>
<accession>H0JXA2</accession>
<evidence type="ECO:0000256" key="1">
    <source>
        <dbReference type="SAM" id="Phobius"/>
    </source>
</evidence>
<dbReference type="AlphaFoldDB" id="H0JXA2"/>
<gene>
    <name evidence="2" type="ORF">AK37_21896</name>
</gene>
<keyword evidence="1" id="KW-1133">Transmembrane helix</keyword>
<organism evidence="2 3">
    <name type="scientific">Rhodococcus pyridinivorans AK37</name>
    <dbReference type="NCBI Taxonomy" id="1114960"/>
    <lineage>
        <taxon>Bacteria</taxon>
        <taxon>Bacillati</taxon>
        <taxon>Actinomycetota</taxon>
        <taxon>Actinomycetes</taxon>
        <taxon>Mycobacteriales</taxon>
        <taxon>Nocardiaceae</taxon>
        <taxon>Rhodococcus</taxon>
    </lineage>
</organism>
<dbReference type="Proteomes" id="UP000005064">
    <property type="component" value="Unassembled WGS sequence"/>
</dbReference>
<evidence type="ECO:0000313" key="2">
    <source>
        <dbReference type="EMBL" id="EHK81013.1"/>
    </source>
</evidence>
<evidence type="ECO:0000313" key="3">
    <source>
        <dbReference type="Proteomes" id="UP000005064"/>
    </source>
</evidence>